<dbReference type="AlphaFoldDB" id="A0A151ILE7"/>
<name>A0A151ILE7_9HYME</name>
<accession>A0A151ILE7</accession>
<evidence type="ECO:0008006" key="3">
    <source>
        <dbReference type="Google" id="ProtNLM"/>
    </source>
</evidence>
<proteinExistence type="predicted"/>
<evidence type="ECO:0000313" key="1">
    <source>
        <dbReference type="EMBL" id="KYN05311.1"/>
    </source>
</evidence>
<dbReference type="PANTHER" id="PTHR46060:SF1">
    <property type="entry name" value="MARINER MOS1 TRANSPOSASE-LIKE PROTEIN"/>
    <property type="match status" value="1"/>
</dbReference>
<organism evidence="1 2">
    <name type="scientific">Cyphomyrmex costatus</name>
    <dbReference type="NCBI Taxonomy" id="456900"/>
    <lineage>
        <taxon>Eukaryota</taxon>
        <taxon>Metazoa</taxon>
        <taxon>Ecdysozoa</taxon>
        <taxon>Arthropoda</taxon>
        <taxon>Hexapoda</taxon>
        <taxon>Insecta</taxon>
        <taxon>Pterygota</taxon>
        <taxon>Neoptera</taxon>
        <taxon>Endopterygota</taxon>
        <taxon>Hymenoptera</taxon>
        <taxon>Apocrita</taxon>
        <taxon>Aculeata</taxon>
        <taxon>Formicoidea</taxon>
        <taxon>Formicidae</taxon>
        <taxon>Myrmicinae</taxon>
        <taxon>Cyphomyrmex</taxon>
    </lineage>
</organism>
<dbReference type="STRING" id="456900.A0A151ILE7"/>
<dbReference type="InterPro" id="IPR052709">
    <property type="entry name" value="Transposase-MT_Hybrid"/>
</dbReference>
<dbReference type="PANTHER" id="PTHR46060">
    <property type="entry name" value="MARINER MOS1 TRANSPOSASE-LIKE PROTEIN"/>
    <property type="match status" value="1"/>
</dbReference>
<protein>
    <recommendedName>
        <fullName evidence="3">Histone-lysine N-methyltransferase SETMAR</fullName>
    </recommendedName>
</protein>
<keyword evidence="2" id="KW-1185">Reference proteome</keyword>
<evidence type="ECO:0000313" key="2">
    <source>
        <dbReference type="Proteomes" id="UP000078542"/>
    </source>
</evidence>
<dbReference type="Proteomes" id="UP000078542">
    <property type="component" value="Unassembled WGS sequence"/>
</dbReference>
<sequence length="120" mass="13654">MKTSSFSLRVMRRVSTDSHRTSVFSEYVDYDARAGRPSTSRIDENIQRVHDLVKTNCRITTRMIAEKLGISNGSVQTIFKEDLNTPKLCTKIVPKVSLKLRGSFWPKAISLPWITLPIIT</sequence>
<reference evidence="1 2" key="1">
    <citation type="submission" date="2016-03" db="EMBL/GenBank/DDBJ databases">
        <title>Cyphomyrmex costatus WGS genome.</title>
        <authorList>
            <person name="Nygaard S."/>
            <person name="Hu H."/>
            <person name="Boomsma J."/>
            <person name="Zhang G."/>
        </authorList>
    </citation>
    <scope>NUCLEOTIDE SEQUENCE [LARGE SCALE GENOMIC DNA]</scope>
    <source>
        <strain evidence="1">MS0001</strain>
        <tissue evidence="1">Whole body</tissue>
    </source>
</reference>
<dbReference type="EMBL" id="KQ977146">
    <property type="protein sequence ID" value="KYN05311.1"/>
    <property type="molecule type" value="Genomic_DNA"/>
</dbReference>
<gene>
    <name evidence="1" type="ORF">ALC62_03769</name>
</gene>